<dbReference type="SUPFAM" id="SSF52540">
    <property type="entry name" value="P-loop containing nucleoside triphosphate hydrolases"/>
    <property type="match status" value="1"/>
</dbReference>
<dbReference type="Proteomes" id="UP000324233">
    <property type="component" value="Chromosome"/>
</dbReference>
<dbReference type="InterPro" id="IPR049945">
    <property type="entry name" value="AAA_22"/>
</dbReference>
<dbReference type="InterPro" id="IPR027417">
    <property type="entry name" value="P-loop_NTPase"/>
</dbReference>
<dbReference type="Gene3D" id="3.40.50.300">
    <property type="entry name" value="P-loop containing nucleotide triphosphate hydrolases"/>
    <property type="match status" value="1"/>
</dbReference>
<dbReference type="AlphaFoldDB" id="A0A5B9W2C5"/>
<dbReference type="InterPro" id="IPR052026">
    <property type="entry name" value="ExeA_AAA_ATPase_DNA-bind"/>
</dbReference>
<feature type="region of interest" description="Disordered" evidence="1">
    <location>
        <begin position="348"/>
        <end position="409"/>
    </location>
</feature>
<evidence type="ECO:0000313" key="4">
    <source>
        <dbReference type="Proteomes" id="UP000324233"/>
    </source>
</evidence>
<evidence type="ECO:0000259" key="2">
    <source>
        <dbReference type="Pfam" id="PF13401"/>
    </source>
</evidence>
<dbReference type="KEGG" id="agv:OJF2_29580"/>
<name>A0A5B9W2C5_9BACT</name>
<dbReference type="GO" id="GO:0016887">
    <property type="term" value="F:ATP hydrolysis activity"/>
    <property type="evidence" value="ECO:0007669"/>
    <property type="project" value="InterPro"/>
</dbReference>
<protein>
    <recommendedName>
        <fullName evidence="2">ORC1/DEAH AAA+ ATPase domain-containing protein</fullName>
    </recommendedName>
</protein>
<keyword evidence="4" id="KW-1185">Reference proteome</keyword>
<feature type="region of interest" description="Disordered" evidence="1">
    <location>
        <begin position="429"/>
        <end position="494"/>
    </location>
</feature>
<evidence type="ECO:0000313" key="3">
    <source>
        <dbReference type="EMBL" id="QEH34419.1"/>
    </source>
</evidence>
<dbReference type="PANTHER" id="PTHR35894:SF5">
    <property type="entry name" value="MU-LIKE PROPHAGE FLUMU DNA TRANSPOSITION PROTEIN B"/>
    <property type="match status" value="1"/>
</dbReference>
<evidence type="ECO:0000256" key="1">
    <source>
        <dbReference type="SAM" id="MobiDB-lite"/>
    </source>
</evidence>
<proteinExistence type="predicted"/>
<feature type="domain" description="ORC1/DEAH AAA+ ATPase" evidence="2">
    <location>
        <begin position="43"/>
        <end position="177"/>
    </location>
</feature>
<dbReference type="EMBL" id="CP042997">
    <property type="protein sequence ID" value="QEH34419.1"/>
    <property type="molecule type" value="Genomic_DNA"/>
</dbReference>
<dbReference type="CDD" id="cd00009">
    <property type="entry name" value="AAA"/>
    <property type="match status" value="1"/>
</dbReference>
<reference evidence="3 4" key="1">
    <citation type="submission" date="2019-08" db="EMBL/GenBank/DDBJ databases">
        <title>Deep-cultivation of Planctomycetes and their phenomic and genomic characterization uncovers novel biology.</title>
        <authorList>
            <person name="Wiegand S."/>
            <person name="Jogler M."/>
            <person name="Boedeker C."/>
            <person name="Pinto D."/>
            <person name="Vollmers J."/>
            <person name="Rivas-Marin E."/>
            <person name="Kohn T."/>
            <person name="Peeters S.H."/>
            <person name="Heuer A."/>
            <person name="Rast P."/>
            <person name="Oberbeckmann S."/>
            <person name="Bunk B."/>
            <person name="Jeske O."/>
            <person name="Meyerdierks A."/>
            <person name="Storesund J.E."/>
            <person name="Kallscheuer N."/>
            <person name="Luecker S."/>
            <person name="Lage O.M."/>
            <person name="Pohl T."/>
            <person name="Merkel B.J."/>
            <person name="Hornburger P."/>
            <person name="Mueller R.-W."/>
            <person name="Bruemmer F."/>
            <person name="Labrenz M."/>
            <person name="Spormann A.M."/>
            <person name="Op den Camp H."/>
            <person name="Overmann J."/>
            <person name="Amann R."/>
            <person name="Jetten M.S.M."/>
            <person name="Mascher T."/>
            <person name="Medema M.H."/>
            <person name="Devos D.P."/>
            <person name="Kaster A.-K."/>
            <person name="Ovreas L."/>
            <person name="Rohde M."/>
            <person name="Galperin M.Y."/>
            <person name="Jogler C."/>
        </authorList>
    </citation>
    <scope>NUCLEOTIDE SEQUENCE [LARGE SCALE GENOMIC DNA]</scope>
    <source>
        <strain evidence="3 4">OJF2</strain>
    </source>
</reference>
<gene>
    <name evidence="3" type="ORF">OJF2_29580</name>
</gene>
<feature type="region of interest" description="Disordered" evidence="1">
    <location>
        <begin position="211"/>
        <end position="293"/>
    </location>
</feature>
<feature type="compositionally biased region" description="Low complexity" evidence="1">
    <location>
        <begin position="441"/>
        <end position="464"/>
    </location>
</feature>
<accession>A0A5B9W2C5</accession>
<dbReference type="PANTHER" id="PTHR35894">
    <property type="entry name" value="GENERAL SECRETION PATHWAY PROTEIN A-RELATED"/>
    <property type="match status" value="1"/>
</dbReference>
<organism evidence="3 4">
    <name type="scientific">Aquisphaera giovannonii</name>
    <dbReference type="NCBI Taxonomy" id="406548"/>
    <lineage>
        <taxon>Bacteria</taxon>
        <taxon>Pseudomonadati</taxon>
        <taxon>Planctomycetota</taxon>
        <taxon>Planctomycetia</taxon>
        <taxon>Isosphaerales</taxon>
        <taxon>Isosphaeraceae</taxon>
        <taxon>Aquisphaera</taxon>
    </lineage>
</organism>
<dbReference type="Pfam" id="PF13401">
    <property type="entry name" value="AAA_22"/>
    <property type="match status" value="1"/>
</dbReference>
<sequence>MKGIRGDRLEVRLAAPGGASSESPLPSRRRALDALTAHVLAEGPGPALLTGEPGVGKSWLCRKMREELPPAWRTLSVAASGALDPAGLLELIADGLDPDDEGTPRGLAANRLRIARSLREEAAEGRRWLLVLEEAQDASAGVWSELAALVHAMESDQVAAGFAGMLLVGTTGLTRLLMGRRRDPLAGRLGLHIHLPPLDVEECRVLVESEAPRPLDPSSLEDLHRRNGGNPRRILRAIRARSDRSAPEPAPGPSPSTPGGSRPVRLPEAGRILAPTPASVARASRTPERPYHAAPGVAGLVETPTTAALIPSRPPLRVEEGLIEVGWGGSLEADAAGQDDADLEDAGVEGRVESLAGPRPIPAGDDTPAPPPRFSMDASILGDPLPSPPQAAAVSLPQADEAAELPSEEMVEDHYAALQAWAEWARNRGRAVDAEAEGPDPTAEARPSARPRAYAAAAPEAAGPEAPPSVVRVEAEHEHAPYGQLFSRLRQGRP</sequence>